<evidence type="ECO:0000313" key="3">
    <source>
        <dbReference type="Proteomes" id="UP000199220"/>
    </source>
</evidence>
<dbReference type="AlphaFoldDB" id="A0A1H5L7U4"/>
<dbReference type="Pfam" id="PF02254">
    <property type="entry name" value="TrkA_N"/>
    <property type="match status" value="1"/>
</dbReference>
<dbReference type="Gene3D" id="3.40.50.720">
    <property type="entry name" value="NAD(P)-binding Rossmann-like Domain"/>
    <property type="match status" value="1"/>
</dbReference>
<name>A0A1H5L7U4_9MICO</name>
<dbReference type="InterPro" id="IPR050721">
    <property type="entry name" value="Trk_Ktr_HKT_K-transport"/>
</dbReference>
<dbReference type="GO" id="GO:0008324">
    <property type="term" value="F:monoatomic cation transmembrane transporter activity"/>
    <property type="evidence" value="ECO:0007669"/>
    <property type="project" value="InterPro"/>
</dbReference>
<dbReference type="Pfam" id="PF02080">
    <property type="entry name" value="TrkA_C"/>
    <property type="match status" value="1"/>
</dbReference>
<dbReference type="InterPro" id="IPR003148">
    <property type="entry name" value="RCK_N"/>
</dbReference>
<dbReference type="STRING" id="648782.SAMN04488554_2665"/>
<gene>
    <name evidence="2" type="ORF">SAMN04488554_2665</name>
</gene>
<dbReference type="InterPro" id="IPR006037">
    <property type="entry name" value="RCK_C"/>
</dbReference>
<dbReference type="PROSITE" id="PS51202">
    <property type="entry name" value="RCK_C"/>
    <property type="match status" value="1"/>
</dbReference>
<dbReference type="PANTHER" id="PTHR43833">
    <property type="entry name" value="POTASSIUM CHANNEL PROTEIN 2-RELATED-RELATED"/>
    <property type="match status" value="1"/>
</dbReference>
<dbReference type="PANTHER" id="PTHR43833:SF7">
    <property type="entry name" value="KTR SYSTEM POTASSIUM UPTAKE PROTEIN C"/>
    <property type="match status" value="1"/>
</dbReference>
<protein>
    <submittedName>
        <fullName evidence="2">Trk system potassium uptake protein TrkA</fullName>
    </submittedName>
</protein>
<keyword evidence="3" id="KW-1185">Reference proteome</keyword>
<dbReference type="EMBL" id="FNTX01000002">
    <property type="protein sequence ID" value="SEE73185.1"/>
    <property type="molecule type" value="Genomic_DNA"/>
</dbReference>
<evidence type="ECO:0000313" key="2">
    <source>
        <dbReference type="EMBL" id="SEE73185.1"/>
    </source>
</evidence>
<dbReference type="InterPro" id="IPR036291">
    <property type="entry name" value="NAD(P)-bd_dom_sf"/>
</dbReference>
<evidence type="ECO:0000259" key="1">
    <source>
        <dbReference type="PROSITE" id="PS51202"/>
    </source>
</evidence>
<feature type="domain" description="RCK C-terminal" evidence="1">
    <location>
        <begin position="149"/>
        <end position="231"/>
    </location>
</feature>
<dbReference type="RefSeq" id="WP_217632453.1">
    <property type="nucleotide sequence ID" value="NZ_FNTX01000002.1"/>
</dbReference>
<dbReference type="InterPro" id="IPR036721">
    <property type="entry name" value="RCK_C_sf"/>
</dbReference>
<proteinExistence type="predicted"/>
<accession>A0A1H5L7U4</accession>
<dbReference type="SUPFAM" id="SSF116726">
    <property type="entry name" value="TrkA C-terminal domain-like"/>
    <property type="match status" value="1"/>
</dbReference>
<dbReference type="Proteomes" id="UP000199220">
    <property type="component" value="Unassembled WGS sequence"/>
</dbReference>
<organism evidence="2 3">
    <name type="scientific">Ruania alba</name>
    <dbReference type="NCBI Taxonomy" id="648782"/>
    <lineage>
        <taxon>Bacteria</taxon>
        <taxon>Bacillati</taxon>
        <taxon>Actinomycetota</taxon>
        <taxon>Actinomycetes</taxon>
        <taxon>Micrococcales</taxon>
        <taxon>Ruaniaceae</taxon>
        <taxon>Ruania</taxon>
    </lineage>
</organism>
<reference evidence="3" key="1">
    <citation type="submission" date="2016-10" db="EMBL/GenBank/DDBJ databases">
        <authorList>
            <person name="Varghese N."/>
            <person name="Submissions S."/>
        </authorList>
    </citation>
    <scope>NUCLEOTIDE SEQUENCE [LARGE SCALE GENOMIC DNA]</scope>
    <source>
        <strain evidence="3">DSM 21368</strain>
    </source>
</reference>
<dbReference type="Gene3D" id="3.30.70.1450">
    <property type="entry name" value="Regulator of K+ conductance, C-terminal domain"/>
    <property type="match status" value="1"/>
</dbReference>
<dbReference type="SUPFAM" id="SSF51735">
    <property type="entry name" value="NAD(P)-binding Rossmann-fold domains"/>
    <property type="match status" value="1"/>
</dbReference>
<sequence>MAENSRGGAPRTSLSPSDSVVVAGLGRFGSALAIELAQAGVDVLGIDTDAEIVQELSGVLTHVVRADSTKKDVLEQLAVPEFTHAVVGIGSDLEASILTASWFVRFDIGKVWAKAITDPHGQILEQIGVHHVVYPESDMGRRVAHLLRGSIADYQDLGGGFAMITATVPPSFVGSSLATIGLRSKHNLNVTAVRKRDAGWAHADGDTVLDWGDTVIVVGPAEKAERFIDMA</sequence>
<dbReference type="GO" id="GO:0006813">
    <property type="term" value="P:potassium ion transport"/>
    <property type="evidence" value="ECO:0007669"/>
    <property type="project" value="InterPro"/>
</dbReference>